<reference evidence="1 2" key="1">
    <citation type="submission" date="2019-04" db="EMBL/GenBank/DDBJ databases">
        <title>The complete genome of Shigella Siphoviridae phage DS8.</title>
        <authorList>
            <person name="Deng Z."/>
            <person name="Lin L."/>
            <person name="Zhang Q."/>
            <person name="Deng X."/>
        </authorList>
    </citation>
    <scope>NUCLEOTIDE SEQUENCE [LARGE SCALE GENOMIC DNA]</scope>
</reference>
<accession>A0A4P8N663</accession>
<dbReference type="Proteomes" id="UP000299095">
    <property type="component" value="Segment"/>
</dbReference>
<dbReference type="RefSeq" id="YP_010054239.1">
    <property type="nucleotide sequence ID" value="NC_054650.1"/>
</dbReference>
<sequence>MKLTGGELIMFRNKLKKIIRDTADKKYTKKIDISFIDGTGLYNHACHLNAVNRARDGSSCAVVEVVVIDDKSVIAHYINMQCDGTYIDYTLGWHWSGADYRFVRYVPFTEWADIAGALNRLKSELCRPVAKWQKFLMVTDGELC</sequence>
<dbReference type="EMBL" id="MK759854">
    <property type="protein sequence ID" value="QCQ57326.1"/>
    <property type="molecule type" value="Genomic_DNA"/>
</dbReference>
<evidence type="ECO:0000313" key="2">
    <source>
        <dbReference type="Proteomes" id="UP000299095"/>
    </source>
</evidence>
<name>A0A4P8N663_9CAUD</name>
<evidence type="ECO:0000313" key="1">
    <source>
        <dbReference type="EMBL" id="QCQ57326.1"/>
    </source>
</evidence>
<organism evidence="1 2">
    <name type="scientific">Shigella phage DS8</name>
    <dbReference type="NCBI Taxonomy" id="2565502"/>
    <lineage>
        <taxon>Viruses</taxon>
        <taxon>Duplodnaviria</taxon>
        <taxon>Heunggongvirae</taxon>
        <taxon>Uroviricota</taxon>
        <taxon>Caudoviricetes</taxon>
        <taxon>Deseoctovirus</taxon>
        <taxon>Deseoctovirus DS8</taxon>
    </lineage>
</organism>
<proteinExistence type="predicted"/>
<protein>
    <submittedName>
        <fullName evidence="1">Uncharacterized protein</fullName>
    </submittedName>
</protein>
<dbReference type="KEGG" id="vg:64469921"/>
<dbReference type="GeneID" id="64469921"/>
<keyword evidence="2" id="KW-1185">Reference proteome</keyword>